<accession>A0A7D7QGD7</accession>
<dbReference type="SUPFAM" id="SSF54909">
    <property type="entry name" value="Dimeric alpha+beta barrel"/>
    <property type="match status" value="1"/>
</dbReference>
<dbReference type="EMBL" id="CP059491">
    <property type="protein sequence ID" value="QMT01302.1"/>
    <property type="molecule type" value="Genomic_DNA"/>
</dbReference>
<gene>
    <name evidence="1" type="ORF">H1R19_21125</name>
</gene>
<proteinExistence type="predicted"/>
<reference evidence="2" key="1">
    <citation type="submission" date="2020-07" db="EMBL/GenBank/DDBJ databases">
        <title>novel species isolated from the respiratory tract of Marmot.</title>
        <authorList>
            <person name="Zhang G."/>
        </authorList>
    </citation>
    <scope>NUCLEOTIDE SEQUENCE [LARGE SCALE GENOMIC DNA]</scope>
    <source>
        <strain evidence="2">686</strain>
    </source>
</reference>
<evidence type="ECO:0000313" key="1">
    <source>
        <dbReference type="EMBL" id="QMT01302.1"/>
    </source>
</evidence>
<dbReference type="Gene3D" id="3.30.70.100">
    <property type="match status" value="1"/>
</dbReference>
<dbReference type="KEGG" id="gji:H1R19_21125"/>
<protein>
    <recommendedName>
        <fullName evidence="3">EthD family reductase</fullName>
    </recommendedName>
</protein>
<keyword evidence="2" id="KW-1185">Reference proteome</keyword>
<dbReference type="RefSeq" id="WP_188328256.1">
    <property type="nucleotide sequence ID" value="NZ_CP059491.1"/>
</dbReference>
<evidence type="ECO:0000313" key="2">
    <source>
        <dbReference type="Proteomes" id="UP000515663"/>
    </source>
</evidence>
<sequence length="112" mass="12174">MSASALLLAYVQPTSPADEPEFNRWYDEVHIPQLIERVPGVRGARRYHVADAQFAGAPAPANSYLTVYEIDSENIADTVAEINTAMSDGSLELTTTLDGEVSPPVMHVFQPA</sequence>
<dbReference type="InterPro" id="IPR011008">
    <property type="entry name" value="Dimeric_a/b-barrel"/>
</dbReference>
<evidence type="ECO:0008006" key="3">
    <source>
        <dbReference type="Google" id="ProtNLM"/>
    </source>
</evidence>
<name>A0A7D7QGD7_9ACTN</name>
<organism evidence="1 2">
    <name type="scientific">Gordonia jinghuaiqii</name>
    <dbReference type="NCBI Taxonomy" id="2758710"/>
    <lineage>
        <taxon>Bacteria</taxon>
        <taxon>Bacillati</taxon>
        <taxon>Actinomycetota</taxon>
        <taxon>Actinomycetes</taxon>
        <taxon>Mycobacteriales</taxon>
        <taxon>Gordoniaceae</taxon>
        <taxon>Gordonia</taxon>
    </lineage>
</organism>
<dbReference type="AlphaFoldDB" id="A0A7D7QGD7"/>
<dbReference type="Proteomes" id="UP000515663">
    <property type="component" value="Chromosome"/>
</dbReference>